<reference evidence="1 2" key="1">
    <citation type="submission" date="2014-04" db="EMBL/GenBank/DDBJ databases">
        <authorList>
            <consortium name="DOE Joint Genome Institute"/>
            <person name="Kuo A."/>
            <person name="Kohler A."/>
            <person name="Jargeat P."/>
            <person name="Nagy L.G."/>
            <person name="Floudas D."/>
            <person name="Copeland A."/>
            <person name="Barry K.W."/>
            <person name="Cichocki N."/>
            <person name="Veneault-Fourrey C."/>
            <person name="LaButti K."/>
            <person name="Lindquist E.A."/>
            <person name="Lipzen A."/>
            <person name="Lundell T."/>
            <person name="Morin E."/>
            <person name="Murat C."/>
            <person name="Sun H."/>
            <person name="Tunlid A."/>
            <person name="Henrissat B."/>
            <person name="Grigoriev I.V."/>
            <person name="Hibbett D.S."/>
            <person name="Martin F."/>
            <person name="Nordberg H.P."/>
            <person name="Cantor M.N."/>
            <person name="Hua S.X."/>
        </authorList>
    </citation>
    <scope>NUCLEOTIDE SEQUENCE [LARGE SCALE GENOMIC DNA]</scope>
    <source>
        <strain evidence="1 2">Ve08.2h10</strain>
    </source>
</reference>
<dbReference type="AlphaFoldDB" id="A0A0D0EBD7"/>
<dbReference type="EMBL" id="KN824936">
    <property type="protein sequence ID" value="KIK97440.1"/>
    <property type="molecule type" value="Genomic_DNA"/>
</dbReference>
<proteinExistence type="predicted"/>
<evidence type="ECO:0000313" key="1">
    <source>
        <dbReference type="EMBL" id="KIK97440.1"/>
    </source>
</evidence>
<reference evidence="2" key="2">
    <citation type="submission" date="2015-01" db="EMBL/GenBank/DDBJ databases">
        <title>Evolutionary Origins and Diversification of the Mycorrhizal Mutualists.</title>
        <authorList>
            <consortium name="DOE Joint Genome Institute"/>
            <consortium name="Mycorrhizal Genomics Consortium"/>
            <person name="Kohler A."/>
            <person name="Kuo A."/>
            <person name="Nagy L.G."/>
            <person name="Floudas D."/>
            <person name="Copeland A."/>
            <person name="Barry K.W."/>
            <person name="Cichocki N."/>
            <person name="Veneault-Fourrey C."/>
            <person name="LaButti K."/>
            <person name="Lindquist E.A."/>
            <person name="Lipzen A."/>
            <person name="Lundell T."/>
            <person name="Morin E."/>
            <person name="Murat C."/>
            <person name="Riley R."/>
            <person name="Ohm R."/>
            <person name="Sun H."/>
            <person name="Tunlid A."/>
            <person name="Henrissat B."/>
            <person name="Grigoriev I.V."/>
            <person name="Hibbett D.S."/>
            <person name="Martin F."/>
        </authorList>
    </citation>
    <scope>NUCLEOTIDE SEQUENCE [LARGE SCALE GENOMIC DNA]</scope>
    <source>
        <strain evidence="2">Ve08.2h10</strain>
    </source>
</reference>
<name>A0A0D0EBD7_9AGAM</name>
<gene>
    <name evidence="1" type="ORF">PAXRUDRAFT_225097</name>
</gene>
<keyword evidence="2" id="KW-1185">Reference proteome</keyword>
<dbReference type="Proteomes" id="UP000054538">
    <property type="component" value="Unassembled WGS sequence"/>
</dbReference>
<protein>
    <submittedName>
        <fullName evidence="1">Uncharacterized protein</fullName>
    </submittedName>
</protein>
<organism evidence="1 2">
    <name type="scientific">Paxillus rubicundulus Ve08.2h10</name>
    <dbReference type="NCBI Taxonomy" id="930991"/>
    <lineage>
        <taxon>Eukaryota</taxon>
        <taxon>Fungi</taxon>
        <taxon>Dikarya</taxon>
        <taxon>Basidiomycota</taxon>
        <taxon>Agaricomycotina</taxon>
        <taxon>Agaricomycetes</taxon>
        <taxon>Agaricomycetidae</taxon>
        <taxon>Boletales</taxon>
        <taxon>Paxilineae</taxon>
        <taxon>Paxillaceae</taxon>
        <taxon>Paxillus</taxon>
    </lineage>
</organism>
<sequence length="121" mass="13718">MTTKKIALIVVHFIHLSSKFSFQFFGRGRELGEFLINNMTISRKLDGSGNGYEDTRKSDRGWTKEIAHFQDVTAGVVKVVQSDTSRGTMASDKGRVRRWGENAGQKRWVTKQSTSVRVFFA</sequence>
<evidence type="ECO:0000313" key="2">
    <source>
        <dbReference type="Proteomes" id="UP000054538"/>
    </source>
</evidence>
<dbReference type="HOGENOM" id="CLU_2038795_0_0_1"/>
<dbReference type="InParanoid" id="A0A0D0EBD7"/>
<accession>A0A0D0EBD7</accession>